<sequence length="256" mass="29519">MDDPDTPSVTLRFYEELNDFLPAHKRKRSYRRPLFLSPTVKDVIEAEGVPHGEVDLILVNGASVAFGHRLRDGDRVAVYPMFEALDISPLLRLRPRPLRVPRFILDVHLGKLARRLRMLGFDTLYRNDFGDHEIVEIAAREHRIILTRDIGLLKHGAVTHGYWLRSTRAARQVEEVLERFDLHRLVDPFARCTVCNGEVRGVEKDTILHHLHPGTARTFDVFYQCNDCGKVYWEGAHYDDMCASLSRWLEAPVKGE</sequence>
<keyword evidence="4" id="KW-1185">Reference proteome</keyword>
<protein>
    <recommendedName>
        <fullName evidence="5">Twitching motility protein PilT</fullName>
    </recommendedName>
</protein>
<evidence type="ECO:0000259" key="2">
    <source>
        <dbReference type="Pfam" id="PF14451"/>
    </source>
</evidence>
<evidence type="ECO:0000313" key="3">
    <source>
        <dbReference type="EMBL" id="RCX31203.1"/>
    </source>
</evidence>
<evidence type="ECO:0000313" key="4">
    <source>
        <dbReference type="Proteomes" id="UP000252707"/>
    </source>
</evidence>
<dbReference type="PANTHER" id="PTHR39081:SF1">
    <property type="entry name" value="MUT7-C RNASE DOMAIN-CONTAINING PROTEIN"/>
    <property type="match status" value="1"/>
</dbReference>
<evidence type="ECO:0008006" key="5">
    <source>
        <dbReference type="Google" id="ProtNLM"/>
    </source>
</evidence>
<dbReference type="InterPro" id="IPR016155">
    <property type="entry name" value="Mopterin_synth/thiamin_S_b"/>
</dbReference>
<dbReference type="Pfam" id="PF01927">
    <property type="entry name" value="Mut7-C"/>
    <property type="match status" value="1"/>
</dbReference>
<dbReference type="AlphaFoldDB" id="A0A369CBY3"/>
<dbReference type="InterPro" id="IPR027798">
    <property type="entry name" value="Ub_Mut7C"/>
</dbReference>
<evidence type="ECO:0000259" key="1">
    <source>
        <dbReference type="Pfam" id="PF01927"/>
    </source>
</evidence>
<proteinExistence type="predicted"/>
<organism evidence="3 4">
    <name type="scientific">Thioalbus denitrificans</name>
    <dbReference type="NCBI Taxonomy" id="547122"/>
    <lineage>
        <taxon>Bacteria</taxon>
        <taxon>Pseudomonadati</taxon>
        <taxon>Pseudomonadota</taxon>
        <taxon>Gammaproteobacteria</taxon>
        <taxon>Chromatiales</taxon>
        <taxon>Ectothiorhodospiraceae</taxon>
        <taxon>Thioalbus</taxon>
    </lineage>
</organism>
<dbReference type="RefSeq" id="WP_114279385.1">
    <property type="nucleotide sequence ID" value="NZ_QPJY01000003.1"/>
</dbReference>
<dbReference type="OrthoDB" id="9797655at2"/>
<dbReference type="InterPro" id="IPR002782">
    <property type="entry name" value="Mut7-C_RNAse_dom"/>
</dbReference>
<reference evidence="3 4" key="1">
    <citation type="submission" date="2018-07" db="EMBL/GenBank/DDBJ databases">
        <title>Genomic Encyclopedia of Type Strains, Phase IV (KMG-IV): sequencing the most valuable type-strain genomes for metagenomic binning, comparative biology and taxonomic classification.</title>
        <authorList>
            <person name="Goeker M."/>
        </authorList>
    </citation>
    <scope>NUCLEOTIDE SEQUENCE [LARGE SCALE GENOMIC DNA]</scope>
    <source>
        <strain evidence="3 4">DSM 26407</strain>
    </source>
</reference>
<comment type="caution">
    <text evidence="3">The sequence shown here is derived from an EMBL/GenBank/DDBJ whole genome shotgun (WGS) entry which is preliminary data.</text>
</comment>
<dbReference type="EMBL" id="QPJY01000003">
    <property type="protein sequence ID" value="RCX31203.1"/>
    <property type="molecule type" value="Genomic_DNA"/>
</dbReference>
<gene>
    <name evidence="3" type="ORF">DFQ59_103168</name>
</gene>
<dbReference type="Pfam" id="PF14451">
    <property type="entry name" value="Ub-Mut7C"/>
    <property type="match status" value="1"/>
</dbReference>
<dbReference type="Proteomes" id="UP000252707">
    <property type="component" value="Unassembled WGS sequence"/>
</dbReference>
<accession>A0A369CBY3</accession>
<name>A0A369CBY3_9GAMM</name>
<dbReference type="SUPFAM" id="SSF54285">
    <property type="entry name" value="MoaD/ThiS"/>
    <property type="match status" value="1"/>
</dbReference>
<dbReference type="PANTHER" id="PTHR39081">
    <property type="entry name" value="MUT7-C DOMAIN-CONTAINING PROTEIN"/>
    <property type="match status" value="1"/>
</dbReference>
<feature type="domain" description="Mut7-C RNAse" evidence="1">
    <location>
        <begin position="101"/>
        <end position="242"/>
    </location>
</feature>
<feature type="domain" description="Ubiquitin Mut7-C" evidence="2">
    <location>
        <begin position="8"/>
        <end position="86"/>
    </location>
</feature>